<dbReference type="InterPro" id="IPR011032">
    <property type="entry name" value="GroES-like_sf"/>
</dbReference>
<keyword evidence="4" id="KW-1185">Reference proteome</keyword>
<dbReference type="AlphaFoldDB" id="A0A418Y6G3"/>
<name>A0A418Y6G3_9BURK</name>
<accession>A0A418Y6G3</accession>
<dbReference type="RefSeq" id="WP_119809649.1">
    <property type="nucleotide sequence ID" value="NZ_QYUP01000042.1"/>
</dbReference>
<evidence type="ECO:0000259" key="2">
    <source>
        <dbReference type="SMART" id="SM00829"/>
    </source>
</evidence>
<dbReference type="Pfam" id="PF08240">
    <property type="entry name" value="ADH_N"/>
    <property type="match status" value="1"/>
</dbReference>
<dbReference type="Gene3D" id="3.90.180.10">
    <property type="entry name" value="Medium-chain alcohol dehydrogenases, catalytic domain"/>
    <property type="match status" value="1"/>
</dbReference>
<dbReference type="InterPro" id="IPR002364">
    <property type="entry name" value="Quin_OxRdtase/zeta-crystal_CS"/>
</dbReference>
<dbReference type="CDD" id="cd05289">
    <property type="entry name" value="MDR_like_2"/>
    <property type="match status" value="1"/>
</dbReference>
<evidence type="ECO:0000256" key="1">
    <source>
        <dbReference type="ARBA" id="ARBA00023002"/>
    </source>
</evidence>
<dbReference type="Proteomes" id="UP000284006">
    <property type="component" value="Unassembled WGS sequence"/>
</dbReference>
<dbReference type="SUPFAM" id="SSF51735">
    <property type="entry name" value="NAD(P)-binding Rossmann-fold domains"/>
    <property type="match status" value="1"/>
</dbReference>
<dbReference type="Gene3D" id="3.40.50.720">
    <property type="entry name" value="NAD(P)-binding Rossmann-like Domain"/>
    <property type="match status" value="1"/>
</dbReference>
<dbReference type="GO" id="GO:0016491">
    <property type="term" value="F:oxidoreductase activity"/>
    <property type="evidence" value="ECO:0007669"/>
    <property type="project" value="UniProtKB-KW"/>
</dbReference>
<gene>
    <name evidence="3" type="ORF">D3872_04355</name>
</gene>
<protein>
    <submittedName>
        <fullName evidence="3">NADP-dependent oxidoreductase</fullName>
    </submittedName>
</protein>
<sequence length="311" mass="31333">MKAVRIHEYGGPEVLRYQEVAAPLAAPGEVLVRVRAASVNPVDWKIRSGGARAIVDYPMPFIPGGDLAGVVEAVGDGVDGFARGDAVFALLGLVGACAELVAVDAAKVARKPAGLSFEEAASLPLAALTAWQGLLGDGRDCAGKHVLVHNAAGGVGSLAVQIAKAKGATVLATASAANADFVRALGADEVVDFRTSPVAGRAADVDVLLDLVGNEQALALWALVKPGGVVIRIAGGADAAALAEQGGLTIVKTRVKPDGIQLAEIGALVESGKIRPVVAAVYPLAEIAAAHEASKGGHTRGKVVLQVGPQT</sequence>
<dbReference type="SUPFAM" id="SSF50129">
    <property type="entry name" value="GroES-like"/>
    <property type="match status" value="1"/>
</dbReference>
<dbReference type="GO" id="GO:0008270">
    <property type="term" value="F:zinc ion binding"/>
    <property type="evidence" value="ECO:0007669"/>
    <property type="project" value="InterPro"/>
</dbReference>
<dbReference type="InterPro" id="IPR036291">
    <property type="entry name" value="NAD(P)-bd_dom_sf"/>
</dbReference>
<keyword evidence="1" id="KW-0560">Oxidoreductase</keyword>
<dbReference type="OrthoDB" id="9787435at2"/>
<evidence type="ECO:0000313" key="4">
    <source>
        <dbReference type="Proteomes" id="UP000284006"/>
    </source>
</evidence>
<organism evidence="3 4">
    <name type="scientific">Massilia cavernae</name>
    <dbReference type="NCBI Taxonomy" id="2320864"/>
    <lineage>
        <taxon>Bacteria</taxon>
        <taxon>Pseudomonadati</taxon>
        <taxon>Pseudomonadota</taxon>
        <taxon>Betaproteobacteria</taxon>
        <taxon>Burkholderiales</taxon>
        <taxon>Oxalobacteraceae</taxon>
        <taxon>Telluria group</taxon>
        <taxon>Massilia</taxon>
    </lineage>
</organism>
<dbReference type="PROSITE" id="PS01162">
    <property type="entry name" value="QOR_ZETA_CRYSTAL"/>
    <property type="match status" value="1"/>
</dbReference>
<dbReference type="EMBL" id="QYUP01000042">
    <property type="protein sequence ID" value="RJG23473.1"/>
    <property type="molecule type" value="Genomic_DNA"/>
</dbReference>
<evidence type="ECO:0000313" key="3">
    <source>
        <dbReference type="EMBL" id="RJG23473.1"/>
    </source>
</evidence>
<dbReference type="PANTHER" id="PTHR11695">
    <property type="entry name" value="ALCOHOL DEHYDROGENASE RELATED"/>
    <property type="match status" value="1"/>
</dbReference>
<reference evidence="3 4" key="1">
    <citation type="submission" date="2018-09" db="EMBL/GenBank/DDBJ databases">
        <authorList>
            <person name="Zhu H."/>
        </authorList>
    </citation>
    <scope>NUCLEOTIDE SEQUENCE [LARGE SCALE GENOMIC DNA]</scope>
    <source>
        <strain evidence="3 4">K1S02-61</strain>
    </source>
</reference>
<dbReference type="PANTHER" id="PTHR11695:SF294">
    <property type="entry name" value="RETICULON-4-INTERACTING PROTEIN 1, MITOCHONDRIAL"/>
    <property type="match status" value="1"/>
</dbReference>
<dbReference type="SMART" id="SM00829">
    <property type="entry name" value="PKS_ER"/>
    <property type="match status" value="1"/>
</dbReference>
<dbReference type="InterPro" id="IPR050700">
    <property type="entry name" value="YIM1/Zinc_Alcohol_DH_Fams"/>
</dbReference>
<proteinExistence type="predicted"/>
<dbReference type="Pfam" id="PF13602">
    <property type="entry name" value="ADH_zinc_N_2"/>
    <property type="match status" value="1"/>
</dbReference>
<feature type="domain" description="Enoyl reductase (ER)" evidence="2">
    <location>
        <begin position="10"/>
        <end position="305"/>
    </location>
</feature>
<dbReference type="InterPro" id="IPR013154">
    <property type="entry name" value="ADH-like_N"/>
</dbReference>
<dbReference type="InterPro" id="IPR020843">
    <property type="entry name" value="ER"/>
</dbReference>
<comment type="caution">
    <text evidence="3">The sequence shown here is derived from an EMBL/GenBank/DDBJ whole genome shotgun (WGS) entry which is preliminary data.</text>
</comment>